<dbReference type="AlphaFoldDB" id="A0AAV0YC53"/>
<evidence type="ECO:0000313" key="2">
    <source>
        <dbReference type="EMBL" id="CAI6377172.1"/>
    </source>
</evidence>
<name>A0AAV0YC53_9HEMI</name>
<comment type="caution">
    <text evidence="2">The sequence shown here is derived from an EMBL/GenBank/DDBJ whole genome shotgun (WGS) entry which is preliminary data.</text>
</comment>
<accession>A0AAV0YC53</accession>
<protein>
    <submittedName>
        <fullName evidence="2">Uncharacterized protein</fullName>
    </submittedName>
</protein>
<proteinExistence type="predicted"/>
<evidence type="ECO:0000256" key="1">
    <source>
        <dbReference type="SAM" id="MobiDB-lite"/>
    </source>
</evidence>
<feature type="compositionally biased region" description="Low complexity" evidence="1">
    <location>
        <begin position="82"/>
        <end position="92"/>
    </location>
</feature>
<keyword evidence="3" id="KW-1185">Reference proteome</keyword>
<feature type="compositionally biased region" description="Basic and acidic residues" evidence="1">
    <location>
        <begin position="1"/>
        <end position="10"/>
    </location>
</feature>
<reference evidence="2 3" key="1">
    <citation type="submission" date="2023-01" db="EMBL/GenBank/DDBJ databases">
        <authorList>
            <person name="Whitehead M."/>
        </authorList>
    </citation>
    <scope>NUCLEOTIDE SEQUENCE [LARGE SCALE GENOMIC DNA]</scope>
</reference>
<dbReference type="EMBL" id="CARXXK010001661">
    <property type="protein sequence ID" value="CAI6377172.1"/>
    <property type="molecule type" value="Genomic_DNA"/>
</dbReference>
<dbReference type="Proteomes" id="UP001160148">
    <property type="component" value="Unassembled WGS sequence"/>
</dbReference>
<sequence>MASGASDRRQNTIAANADPRLFTGPYTGRSPGRRVKKYFDGGPAAKTAGTRRGDTRGRSPGRPAVRRTNRDRRACGRVPGRTTTTGAETATAPVDRSNRGIFRDLSLSIVFDIASEG</sequence>
<organism evidence="2 3">
    <name type="scientific">Macrosiphum euphorbiae</name>
    <name type="common">potato aphid</name>
    <dbReference type="NCBI Taxonomy" id="13131"/>
    <lineage>
        <taxon>Eukaryota</taxon>
        <taxon>Metazoa</taxon>
        <taxon>Ecdysozoa</taxon>
        <taxon>Arthropoda</taxon>
        <taxon>Hexapoda</taxon>
        <taxon>Insecta</taxon>
        <taxon>Pterygota</taxon>
        <taxon>Neoptera</taxon>
        <taxon>Paraneoptera</taxon>
        <taxon>Hemiptera</taxon>
        <taxon>Sternorrhyncha</taxon>
        <taxon>Aphidomorpha</taxon>
        <taxon>Aphidoidea</taxon>
        <taxon>Aphididae</taxon>
        <taxon>Macrosiphini</taxon>
        <taxon>Macrosiphum</taxon>
    </lineage>
</organism>
<gene>
    <name evidence="2" type="ORF">MEUPH1_LOCUS30470</name>
</gene>
<feature type="region of interest" description="Disordered" evidence="1">
    <location>
        <begin position="1"/>
        <end position="93"/>
    </location>
</feature>
<evidence type="ECO:0000313" key="3">
    <source>
        <dbReference type="Proteomes" id="UP001160148"/>
    </source>
</evidence>